<reference evidence="1 2" key="1">
    <citation type="submission" date="2017-06" db="EMBL/GenBank/DDBJ databases">
        <authorList>
            <person name="Kim H.J."/>
            <person name="Triplett B.A."/>
        </authorList>
    </citation>
    <scope>NUCLEOTIDE SEQUENCE [LARGE SCALE GENOMIC DNA]</scope>
    <source>
        <strain evidence="1 2">DSM 25597</strain>
    </source>
</reference>
<dbReference type="EMBL" id="FZNY01000007">
    <property type="protein sequence ID" value="SNS17065.1"/>
    <property type="molecule type" value="Genomic_DNA"/>
</dbReference>
<organism evidence="1 2">
    <name type="scientific">Dokdonia pacifica</name>
    <dbReference type="NCBI Taxonomy" id="1627892"/>
    <lineage>
        <taxon>Bacteria</taxon>
        <taxon>Pseudomonadati</taxon>
        <taxon>Bacteroidota</taxon>
        <taxon>Flavobacteriia</taxon>
        <taxon>Flavobacteriales</taxon>
        <taxon>Flavobacteriaceae</taxon>
        <taxon>Dokdonia</taxon>
    </lineage>
</organism>
<evidence type="ECO:0000313" key="2">
    <source>
        <dbReference type="Proteomes" id="UP000198379"/>
    </source>
</evidence>
<proteinExistence type="predicted"/>
<dbReference type="RefSeq" id="WP_089373206.1">
    <property type="nucleotide sequence ID" value="NZ_BMEP01000004.1"/>
</dbReference>
<dbReference type="NCBIfam" id="TIGR03514">
    <property type="entry name" value="GldB_lipo"/>
    <property type="match status" value="1"/>
</dbReference>
<dbReference type="InterPro" id="IPR019853">
    <property type="entry name" value="GldB-like"/>
</dbReference>
<evidence type="ECO:0000313" key="1">
    <source>
        <dbReference type="EMBL" id="SNS17065.1"/>
    </source>
</evidence>
<name>A0A239CA00_9FLAO</name>
<dbReference type="PROSITE" id="PS51257">
    <property type="entry name" value="PROKAR_LIPOPROTEIN"/>
    <property type="match status" value="1"/>
</dbReference>
<dbReference type="Proteomes" id="UP000198379">
    <property type="component" value="Unassembled WGS sequence"/>
</dbReference>
<keyword evidence="2" id="KW-1185">Reference proteome</keyword>
<sequence length="315" mass="36428">MKKILGVILILIAFVACKNDKELKSDIANITVDIPIERFDRLFASATPKDLPVLKSKYPYLFSQKYSDEFWEAKLSDTLQKELEREVDIAFKSTAQIEGDLELLYKHILYYYPSTSVPKTISIITEVRNKVVLTDSLLLIGLDNYLGEDHYFYEGIQKYKSKNFRKEQIDVDVASAFAKAKVSRPLTSTFLDQIIYEGKQLYLMETLLSQKPIHEIFSYTAAEYAFAEENEVNMWEYFVSSKSLYSTDRKLLSRFIDPAPFSKFYLAFDNETPGRLGRYIGYKIVASYMNTNDVALKTMLLQDAETIFNNAKYKP</sequence>
<protein>
    <submittedName>
        <fullName evidence="1">Protein involved in gliding motility GldB</fullName>
    </submittedName>
</protein>
<dbReference type="Pfam" id="PF25594">
    <property type="entry name" value="GldB_lipo"/>
    <property type="match status" value="1"/>
</dbReference>
<accession>A0A239CA00</accession>
<gene>
    <name evidence="1" type="ORF">SAMN06265376_107212</name>
</gene>
<dbReference type="AlphaFoldDB" id="A0A239CA00"/>